<proteinExistence type="predicted"/>
<feature type="domain" description="N-acetyltransferase" evidence="2">
    <location>
        <begin position="28"/>
        <end position="186"/>
    </location>
</feature>
<reference evidence="4" key="1">
    <citation type="submission" date="2015-02" db="EMBL/GenBank/DDBJ databases">
        <title>Draft Genome of Frankia sp. CpI1-S.</title>
        <authorList>
            <person name="Oshone R.T."/>
            <person name="Ngom M."/>
            <person name="Ghodhbane-Gtari F."/>
            <person name="Gtari M."/>
            <person name="Morris K."/>
            <person name="Thomas K."/>
            <person name="Sen A."/>
            <person name="Tisa L.S."/>
        </authorList>
    </citation>
    <scope>NUCLEOTIDE SEQUENCE [LARGE SCALE GENOMIC DNA]</scope>
    <source>
        <strain evidence="4">CpI1-S</strain>
    </source>
</reference>
<dbReference type="Pfam" id="PF13508">
    <property type="entry name" value="Acetyltransf_7"/>
    <property type="match status" value="1"/>
</dbReference>
<dbReference type="AlphaFoldDB" id="A0A0D8BAP2"/>
<accession>A0A0D8BAP2</accession>
<keyword evidence="4" id="KW-1185">Reference proteome</keyword>
<comment type="caution">
    <text evidence="3">The sequence shown here is derived from an EMBL/GenBank/DDBJ whole genome shotgun (WGS) entry which is preliminary data.</text>
</comment>
<dbReference type="RefSeq" id="WP_173667341.1">
    <property type="nucleotide sequence ID" value="NZ_JYFN01000060.1"/>
</dbReference>
<dbReference type="SUPFAM" id="SSF55729">
    <property type="entry name" value="Acyl-CoA N-acyltransferases (Nat)"/>
    <property type="match status" value="1"/>
</dbReference>
<feature type="region of interest" description="Disordered" evidence="1">
    <location>
        <begin position="1"/>
        <end position="26"/>
    </location>
</feature>
<gene>
    <name evidence="3" type="ORF">FF36_05279</name>
</gene>
<dbReference type="PROSITE" id="PS51186">
    <property type="entry name" value="GNAT"/>
    <property type="match status" value="1"/>
</dbReference>
<reference evidence="3 4" key="2">
    <citation type="journal article" date="2016" name="Genome Announc.">
        <title>Permanent Draft Genome Sequences for Two Variants of Frankia sp. Strain CpI1, the First Frankia Strain Isolated from Root Nodules of Comptonia peregrina.</title>
        <authorList>
            <person name="Oshone R."/>
            <person name="Hurst S.G.IV."/>
            <person name="Abebe-Akele F."/>
            <person name="Simpson S."/>
            <person name="Morris K."/>
            <person name="Thomas W.K."/>
            <person name="Tisa L.S."/>
        </authorList>
    </citation>
    <scope>NUCLEOTIDE SEQUENCE [LARGE SCALE GENOMIC DNA]</scope>
    <source>
        <strain evidence="4">CpI1-S</strain>
    </source>
</reference>
<organism evidence="3 4">
    <name type="scientific">Frankia torreyi</name>
    <dbReference type="NCBI Taxonomy" id="1856"/>
    <lineage>
        <taxon>Bacteria</taxon>
        <taxon>Bacillati</taxon>
        <taxon>Actinomycetota</taxon>
        <taxon>Actinomycetes</taxon>
        <taxon>Frankiales</taxon>
        <taxon>Frankiaceae</taxon>
        <taxon>Frankia</taxon>
    </lineage>
</organism>
<evidence type="ECO:0000313" key="3">
    <source>
        <dbReference type="EMBL" id="KJE20447.1"/>
    </source>
</evidence>
<evidence type="ECO:0000313" key="4">
    <source>
        <dbReference type="Proteomes" id="UP000032545"/>
    </source>
</evidence>
<dbReference type="PATRIC" id="fig|1502723.3.peg.5500"/>
<dbReference type="InterPro" id="IPR000182">
    <property type="entry name" value="GNAT_dom"/>
</dbReference>
<keyword evidence="3" id="KW-0808">Transferase</keyword>
<evidence type="ECO:0000259" key="2">
    <source>
        <dbReference type="PROSITE" id="PS51186"/>
    </source>
</evidence>
<protein>
    <submittedName>
        <fullName evidence="3">Acetyltransferase</fullName>
    </submittedName>
</protein>
<sequence>MPDTGSRPVPDPRPAAAALPASPPEDGIALATARDEDADQIVKLQYLCYQSEAELYGDYSIAPLTETVAELRGILAAGGDGRSDGATVVLVARRGWEVVAAVRGRLDGDICRVGRLVTHPRLRRRGLASRLLAEIELRHPTAARFELFTGARSVDNIRLYTRRGYRETGRAVDGGIEMMFLAKPAGTPA</sequence>
<dbReference type="GO" id="GO:0016747">
    <property type="term" value="F:acyltransferase activity, transferring groups other than amino-acyl groups"/>
    <property type="evidence" value="ECO:0007669"/>
    <property type="project" value="InterPro"/>
</dbReference>
<evidence type="ECO:0000256" key="1">
    <source>
        <dbReference type="SAM" id="MobiDB-lite"/>
    </source>
</evidence>
<dbReference type="EMBL" id="JYFN01000060">
    <property type="protein sequence ID" value="KJE20447.1"/>
    <property type="molecule type" value="Genomic_DNA"/>
</dbReference>
<dbReference type="Proteomes" id="UP000032545">
    <property type="component" value="Unassembled WGS sequence"/>
</dbReference>
<name>A0A0D8BAP2_9ACTN</name>
<dbReference type="InterPro" id="IPR016181">
    <property type="entry name" value="Acyl_CoA_acyltransferase"/>
</dbReference>
<dbReference type="CDD" id="cd04301">
    <property type="entry name" value="NAT_SF"/>
    <property type="match status" value="1"/>
</dbReference>
<dbReference type="Gene3D" id="3.40.630.30">
    <property type="match status" value="1"/>
</dbReference>